<dbReference type="STRING" id="1122247.GCA_000379865_01621"/>
<evidence type="ECO:0000313" key="2">
    <source>
        <dbReference type="EMBL" id="EKF22982.1"/>
    </source>
</evidence>
<comment type="caution">
    <text evidence="2">The sequence shown here is derived from an EMBL/GenBank/DDBJ whole genome shotgun (WGS) entry which is preliminary data.</text>
</comment>
<dbReference type="PATRIC" id="fig|1122247.3.peg.2862"/>
<evidence type="ECO:0000259" key="1">
    <source>
        <dbReference type="Pfam" id="PF23794"/>
    </source>
</evidence>
<gene>
    <name evidence="2" type="ORF">C731_2985</name>
</gene>
<reference evidence="2 3" key="1">
    <citation type="journal article" date="2012" name="J. Bacteriol.">
        <title>Genome sequence of Mycobacterium hassiacum DSM 44199, a rare source of heat-stable mycobacterial proteins.</title>
        <authorList>
            <person name="Tiago I."/>
            <person name="Maranha A."/>
            <person name="Mendes V."/>
            <person name="Alarico S."/>
            <person name="Moynihan P.J."/>
            <person name="Clarke A.J."/>
            <person name="Macedo-Ribeiro S."/>
            <person name="Pereira P.J."/>
            <person name="Empadinhas N."/>
        </authorList>
    </citation>
    <scope>NUCLEOTIDE SEQUENCE [LARGE SCALE GENOMIC DNA]</scope>
    <source>
        <strain evidence="3">DSM 44199 / CIP 105218 / JCM 12690 / 3849</strain>
    </source>
</reference>
<accession>K5BEF7</accession>
<dbReference type="AlphaFoldDB" id="K5BEF7"/>
<evidence type="ECO:0000313" key="3">
    <source>
        <dbReference type="Proteomes" id="UP000006265"/>
    </source>
</evidence>
<dbReference type="EMBL" id="AMRA01000085">
    <property type="protein sequence ID" value="EKF22982.1"/>
    <property type="molecule type" value="Genomic_DNA"/>
</dbReference>
<feature type="domain" description="Gp84-like" evidence="1">
    <location>
        <begin position="2"/>
        <end position="60"/>
    </location>
</feature>
<proteinExistence type="predicted"/>
<organism evidence="2 3">
    <name type="scientific">Mycolicibacterium hassiacum (strain DSM 44199 / CIP 105218 / JCM 12690 / 3849)</name>
    <name type="common">Mycobacterium hassiacum</name>
    <dbReference type="NCBI Taxonomy" id="1122247"/>
    <lineage>
        <taxon>Bacteria</taxon>
        <taxon>Bacillati</taxon>
        <taxon>Actinomycetota</taxon>
        <taxon>Actinomycetes</taxon>
        <taxon>Mycobacteriales</taxon>
        <taxon>Mycobacteriaceae</taxon>
        <taxon>Mycolicibacterium</taxon>
    </lineage>
</organism>
<dbReference type="Proteomes" id="UP000006265">
    <property type="component" value="Unassembled WGS sequence"/>
</dbReference>
<name>K5BEF7_MYCHD</name>
<keyword evidence="3" id="KW-1185">Reference proteome</keyword>
<protein>
    <submittedName>
        <fullName evidence="2">Putative gp84</fullName>
    </submittedName>
</protein>
<sequence length="61" mass="6941">MTKVGSDQSITLKASHKMMLIDHLYASAARHRLEVAPFREYQRGDIILDGQVVAKWEVTVE</sequence>
<dbReference type="Pfam" id="PF23794">
    <property type="entry name" value="Phage_Gp84"/>
    <property type="match status" value="1"/>
</dbReference>
<dbReference type="InterPro" id="IPR056577">
    <property type="entry name" value="Phage_Gp84"/>
</dbReference>